<dbReference type="Pfam" id="PF02481">
    <property type="entry name" value="DNA_processg_A"/>
    <property type="match status" value="1"/>
</dbReference>
<dbReference type="GO" id="GO:0009294">
    <property type="term" value="P:DNA-mediated transformation"/>
    <property type="evidence" value="ECO:0007669"/>
    <property type="project" value="InterPro"/>
</dbReference>
<dbReference type="SUPFAM" id="SSF102405">
    <property type="entry name" value="MCP/YpsA-like"/>
    <property type="match status" value="1"/>
</dbReference>
<sequence length="490" mass="51243">MTTNSLPTWPHRPHPILHTATATALDPHPRATTALDPAPAPTTAREHTWSAATDDAPSDVTTTVAPELPASPIATSVLDDRPPAAVLVRPASPQHLPPGPPTSADDRPAAPGADAERLARAGLSRVIEPGDPAALEAFVGLSAAETWELLQTGAPGLERWAGRLAETDPERDLQRAADAGARFVIPGDDEWPTQVEVLEHAGQQNRRGGVPFGLWVRGEADLRQSLETSVALVGARACSSYGEHAAAELAAGLSDKGVAVVSGGAYGIDAAAHRGALAGSGITLAVLACGVDVCYPKANTNLFDRIAAEGLLVSELPPGCSPTKLRFLARNRLIAASTLGTVVVEAAVRSGALNTAGWAEQCGRAVLAVPGPITSRMSEGVHVLVRERNGLLVTSVPDILEAIAPIGHQLTSYPQAPANPTDGFDLEVRRTLDAVPLLRPARPERIAATAALDLETVHECLETLAEADLVEHDEHGWRLSPTHRRSLGQP</sequence>
<feature type="region of interest" description="Disordered" evidence="2">
    <location>
        <begin position="89"/>
        <end position="114"/>
    </location>
</feature>
<accession>A0A561B0U9</accession>
<evidence type="ECO:0000259" key="3">
    <source>
        <dbReference type="Pfam" id="PF02481"/>
    </source>
</evidence>
<feature type="compositionally biased region" description="Basic and acidic residues" evidence="2">
    <location>
        <begin position="104"/>
        <end position="114"/>
    </location>
</feature>
<reference evidence="4 5" key="1">
    <citation type="submission" date="2019-06" db="EMBL/GenBank/DDBJ databases">
        <title>Sequencing the genomes of 1000 actinobacteria strains.</title>
        <authorList>
            <person name="Klenk H.-P."/>
        </authorList>
    </citation>
    <scope>NUCLEOTIDE SEQUENCE [LARGE SCALE GENOMIC DNA]</scope>
    <source>
        <strain evidence="4 5">DSM 24683</strain>
    </source>
</reference>
<gene>
    <name evidence="4" type="ORF">FB561_7468</name>
</gene>
<name>A0A561B0U9_9ACTN</name>
<dbReference type="InterPro" id="IPR003488">
    <property type="entry name" value="DprA"/>
</dbReference>
<dbReference type="EMBL" id="VIVK01000004">
    <property type="protein sequence ID" value="TWD72476.1"/>
    <property type="molecule type" value="Genomic_DNA"/>
</dbReference>
<comment type="caution">
    <text evidence="4">The sequence shown here is derived from an EMBL/GenBank/DDBJ whole genome shotgun (WGS) entry which is preliminary data.</text>
</comment>
<dbReference type="InterPro" id="IPR057666">
    <property type="entry name" value="DrpA_SLOG"/>
</dbReference>
<dbReference type="PANTHER" id="PTHR43022:SF1">
    <property type="entry name" value="PROTEIN SMF"/>
    <property type="match status" value="1"/>
</dbReference>
<evidence type="ECO:0000256" key="1">
    <source>
        <dbReference type="ARBA" id="ARBA00006525"/>
    </source>
</evidence>
<organism evidence="4 5">
    <name type="scientific">Kribbella amoyensis</name>
    <dbReference type="NCBI Taxonomy" id="996641"/>
    <lineage>
        <taxon>Bacteria</taxon>
        <taxon>Bacillati</taxon>
        <taxon>Actinomycetota</taxon>
        <taxon>Actinomycetes</taxon>
        <taxon>Propionibacteriales</taxon>
        <taxon>Kribbellaceae</taxon>
        <taxon>Kribbella</taxon>
    </lineage>
</organism>
<keyword evidence="5" id="KW-1185">Reference proteome</keyword>
<evidence type="ECO:0000313" key="5">
    <source>
        <dbReference type="Proteomes" id="UP000318380"/>
    </source>
</evidence>
<evidence type="ECO:0000313" key="4">
    <source>
        <dbReference type="EMBL" id="TWD72476.1"/>
    </source>
</evidence>
<evidence type="ECO:0000256" key="2">
    <source>
        <dbReference type="SAM" id="MobiDB-lite"/>
    </source>
</evidence>
<protein>
    <submittedName>
        <fullName evidence="4">DNA protecting protein DprA</fullName>
    </submittedName>
</protein>
<feature type="compositionally biased region" description="Low complexity" evidence="2">
    <location>
        <begin position="30"/>
        <end position="43"/>
    </location>
</feature>
<feature type="domain" description="Smf/DprA SLOG" evidence="3">
    <location>
        <begin position="183"/>
        <end position="403"/>
    </location>
</feature>
<dbReference type="NCBIfam" id="TIGR00732">
    <property type="entry name" value="dprA"/>
    <property type="match status" value="1"/>
</dbReference>
<feature type="region of interest" description="Disordered" evidence="2">
    <location>
        <begin position="1"/>
        <end position="64"/>
    </location>
</feature>
<dbReference type="PANTHER" id="PTHR43022">
    <property type="entry name" value="PROTEIN SMF"/>
    <property type="match status" value="1"/>
</dbReference>
<dbReference type="Gene3D" id="3.40.50.450">
    <property type="match status" value="1"/>
</dbReference>
<dbReference type="Proteomes" id="UP000318380">
    <property type="component" value="Unassembled WGS sequence"/>
</dbReference>
<dbReference type="AlphaFoldDB" id="A0A561B0U9"/>
<dbReference type="RefSeq" id="WP_202881031.1">
    <property type="nucleotide sequence ID" value="NZ_VIVK01000004.1"/>
</dbReference>
<proteinExistence type="inferred from homology"/>
<comment type="similarity">
    <text evidence="1">Belongs to the DprA/Smf family.</text>
</comment>